<evidence type="ECO:0000256" key="2">
    <source>
        <dbReference type="ARBA" id="ARBA00010617"/>
    </source>
</evidence>
<dbReference type="PANTHER" id="PTHR24287:SF1">
    <property type="entry name" value="P450, PUTATIVE (EUROFUNG)-RELATED"/>
    <property type="match status" value="1"/>
</dbReference>
<dbReference type="InterPro" id="IPR036396">
    <property type="entry name" value="Cyt_P450_sf"/>
</dbReference>
<dbReference type="Proteomes" id="UP000649328">
    <property type="component" value="Unassembled WGS sequence"/>
</dbReference>
<dbReference type="PANTHER" id="PTHR24287">
    <property type="entry name" value="P450, PUTATIVE (EUROFUNG)-RELATED"/>
    <property type="match status" value="1"/>
</dbReference>
<evidence type="ECO:0000313" key="11">
    <source>
        <dbReference type="Proteomes" id="UP000649328"/>
    </source>
</evidence>
<evidence type="ECO:0000256" key="7">
    <source>
        <dbReference type="ARBA" id="ARBA00023033"/>
    </source>
</evidence>
<keyword evidence="4 8" id="KW-0479">Metal-binding</keyword>
<keyword evidence="5 9" id="KW-0560">Oxidoreductase</keyword>
<keyword evidence="11" id="KW-1185">Reference proteome</keyword>
<dbReference type="PROSITE" id="PS00086">
    <property type="entry name" value="CYTOCHROME_P450"/>
    <property type="match status" value="1"/>
</dbReference>
<dbReference type="Pfam" id="PF00067">
    <property type="entry name" value="p450"/>
    <property type="match status" value="1"/>
</dbReference>
<comment type="cofactor">
    <cofactor evidence="1 8">
        <name>heme</name>
        <dbReference type="ChEBI" id="CHEBI:30413"/>
    </cofactor>
</comment>
<keyword evidence="6 8" id="KW-0408">Iron</keyword>
<dbReference type="PRINTS" id="PR00463">
    <property type="entry name" value="EP450I"/>
</dbReference>
<comment type="similarity">
    <text evidence="2 9">Belongs to the cytochrome P450 family.</text>
</comment>
<evidence type="ECO:0000256" key="4">
    <source>
        <dbReference type="ARBA" id="ARBA00022723"/>
    </source>
</evidence>
<dbReference type="GO" id="GO:0004497">
    <property type="term" value="F:monooxygenase activity"/>
    <property type="evidence" value="ECO:0007669"/>
    <property type="project" value="UniProtKB-KW"/>
</dbReference>
<dbReference type="PRINTS" id="PR00385">
    <property type="entry name" value="P450"/>
</dbReference>
<dbReference type="AlphaFoldDB" id="A0A8H7GQL3"/>
<evidence type="ECO:0000256" key="3">
    <source>
        <dbReference type="ARBA" id="ARBA00022617"/>
    </source>
</evidence>
<evidence type="ECO:0008006" key="12">
    <source>
        <dbReference type="Google" id="ProtNLM"/>
    </source>
</evidence>
<proteinExistence type="inferred from homology"/>
<dbReference type="InterPro" id="IPR047146">
    <property type="entry name" value="Cyt_P450_E_CYP52_fungi"/>
</dbReference>
<name>A0A8H7GQL3_9ASCO</name>
<dbReference type="GO" id="GO:0016705">
    <property type="term" value="F:oxidoreductase activity, acting on paired donors, with incorporation or reduction of molecular oxygen"/>
    <property type="evidence" value="ECO:0007669"/>
    <property type="project" value="InterPro"/>
</dbReference>
<dbReference type="GO" id="GO:0005506">
    <property type="term" value="F:iron ion binding"/>
    <property type="evidence" value="ECO:0007669"/>
    <property type="project" value="InterPro"/>
</dbReference>
<evidence type="ECO:0000256" key="6">
    <source>
        <dbReference type="ARBA" id="ARBA00023004"/>
    </source>
</evidence>
<dbReference type="EMBL" id="JACBPP010000008">
    <property type="protein sequence ID" value="KAF7999933.1"/>
    <property type="molecule type" value="Genomic_DNA"/>
</dbReference>
<evidence type="ECO:0000256" key="1">
    <source>
        <dbReference type="ARBA" id="ARBA00001971"/>
    </source>
</evidence>
<evidence type="ECO:0000256" key="8">
    <source>
        <dbReference type="PIRSR" id="PIRSR602401-1"/>
    </source>
</evidence>
<feature type="binding site" description="axial binding residue" evidence="8">
    <location>
        <position position="300"/>
    </location>
    <ligand>
        <name>heme</name>
        <dbReference type="ChEBI" id="CHEBI:30413"/>
    </ligand>
    <ligandPart>
        <name>Fe</name>
        <dbReference type="ChEBI" id="CHEBI:18248"/>
    </ligandPart>
</feature>
<dbReference type="InterPro" id="IPR017972">
    <property type="entry name" value="Cyt_P450_CS"/>
</dbReference>
<keyword evidence="3 8" id="KW-0349">Heme</keyword>
<keyword evidence="7 9" id="KW-0503">Monooxygenase</keyword>
<organism evidence="10 11">
    <name type="scientific">Metschnikowia pulcherrima</name>
    <dbReference type="NCBI Taxonomy" id="27326"/>
    <lineage>
        <taxon>Eukaryota</taxon>
        <taxon>Fungi</taxon>
        <taxon>Dikarya</taxon>
        <taxon>Ascomycota</taxon>
        <taxon>Saccharomycotina</taxon>
        <taxon>Pichiomycetes</taxon>
        <taxon>Metschnikowiaceae</taxon>
        <taxon>Metschnikowia</taxon>
    </lineage>
</organism>
<dbReference type="GO" id="GO:0020037">
    <property type="term" value="F:heme binding"/>
    <property type="evidence" value="ECO:0007669"/>
    <property type="project" value="InterPro"/>
</dbReference>
<dbReference type="InterPro" id="IPR002401">
    <property type="entry name" value="Cyt_P450_E_grp-I"/>
</dbReference>
<dbReference type="InterPro" id="IPR001128">
    <property type="entry name" value="Cyt_P450"/>
</dbReference>
<reference evidence="10" key="1">
    <citation type="submission" date="2020-10" db="EMBL/GenBank/DDBJ databases">
        <title>The Whole-Genome Sequence of Metschnikowia persimmonesis, a Novel Endophytic Yeast Species Isolated from Medicinal Plant Diospyros kaki Thumb.</title>
        <authorList>
            <person name="Rahmat E."/>
            <person name="Kang Y."/>
        </authorList>
    </citation>
    <scope>NUCLEOTIDE SEQUENCE</scope>
    <source>
        <strain evidence="10">KIOM G15050</strain>
    </source>
</reference>
<gene>
    <name evidence="10" type="ORF">HF325_005782</name>
</gene>
<dbReference type="Gene3D" id="1.10.630.10">
    <property type="entry name" value="Cytochrome P450"/>
    <property type="match status" value="1"/>
</dbReference>
<evidence type="ECO:0000256" key="5">
    <source>
        <dbReference type="ARBA" id="ARBA00023002"/>
    </source>
</evidence>
<dbReference type="OrthoDB" id="1470350at2759"/>
<dbReference type="CDD" id="cd11063">
    <property type="entry name" value="CYP52"/>
    <property type="match status" value="1"/>
</dbReference>
<evidence type="ECO:0000256" key="9">
    <source>
        <dbReference type="RuleBase" id="RU000461"/>
    </source>
</evidence>
<dbReference type="SUPFAM" id="SSF48264">
    <property type="entry name" value="Cytochrome P450"/>
    <property type="match status" value="1"/>
</dbReference>
<accession>A0A8H7GQL3</accession>
<protein>
    <recommendedName>
        <fullName evidence="12">Cytochrome P450</fullName>
    </recommendedName>
</protein>
<sequence length="352" mass="39669">MLEPHVQNLFKQIKAHSGARFDIQPLFHLLTLDAATEFLFGESIGTLNFDKNGSVDEIERKKKFSHAIGFIQEYLIKRANLLDYCWLLNSAEFRRNVKFVHDFTTDFIKKAQIASGTSDASSSYVFLRELLKQTSDPIILRDETLNIMLAGRSTTASLLSSLIYELARNPSVWLKLREVVSINFGKGECGAELDSITFETLAKCLYLRYVMNETLRLHPPVSQNARQATKFTTLPVGGGPDGQSPVFIKKGDIVVFQIHSMHRQRDLFGDDADCFRPERWAALNHIGSAFLPFGTGPRVCLGQKYALTEASFILVRLAQTFPTLEYDNSAYPPRKRSTATTVYMDGVNVHMS</sequence>
<evidence type="ECO:0000313" key="10">
    <source>
        <dbReference type="EMBL" id="KAF7999933.1"/>
    </source>
</evidence>
<comment type="caution">
    <text evidence="10">The sequence shown here is derived from an EMBL/GenBank/DDBJ whole genome shotgun (WGS) entry which is preliminary data.</text>
</comment>